<sequence length="76" mass="8688">MYYTVQSGDSLHSIAVAYNTTVSNLMSLNPQIRNPHRIHVGERIKVSSGNQWSKKSKSWHKKSSTSTSSTHQHHRR</sequence>
<evidence type="ECO:0000259" key="2">
    <source>
        <dbReference type="PROSITE" id="PS51782"/>
    </source>
</evidence>
<feature type="domain" description="LysM" evidence="2">
    <location>
        <begin position="1"/>
        <end position="46"/>
    </location>
</feature>
<dbReference type="SUPFAM" id="SSF54106">
    <property type="entry name" value="LysM domain"/>
    <property type="match status" value="1"/>
</dbReference>
<gene>
    <name evidence="3" type="ORF">SBF1_310040</name>
</gene>
<dbReference type="InterPro" id="IPR036779">
    <property type="entry name" value="LysM_dom_sf"/>
</dbReference>
<organism evidence="3 4">
    <name type="scientific">Candidatus Desulfosporosinus infrequens</name>
    <dbReference type="NCBI Taxonomy" id="2043169"/>
    <lineage>
        <taxon>Bacteria</taxon>
        <taxon>Bacillati</taxon>
        <taxon>Bacillota</taxon>
        <taxon>Clostridia</taxon>
        <taxon>Eubacteriales</taxon>
        <taxon>Desulfitobacteriaceae</taxon>
        <taxon>Desulfosporosinus</taxon>
    </lineage>
</organism>
<accession>A0A2U3KY84</accession>
<dbReference type="AlphaFoldDB" id="A0A2U3KY84"/>
<dbReference type="OrthoDB" id="1809419at2"/>
<evidence type="ECO:0000313" key="3">
    <source>
        <dbReference type="EMBL" id="SPF44557.1"/>
    </source>
</evidence>
<evidence type="ECO:0000256" key="1">
    <source>
        <dbReference type="SAM" id="MobiDB-lite"/>
    </source>
</evidence>
<dbReference type="PROSITE" id="PS51782">
    <property type="entry name" value="LYSM"/>
    <property type="match status" value="1"/>
</dbReference>
<feature type="region of interest" description="Disordered" evidence="1">
    <location>
        <begin position="39"/>
        <end position="76"/>
    </location>
</feature>
<dbReference type="InterPro" id="IPR018392">
    <property type="entry name" value="LysM"/>
</dbReference>
<dbReference type="EMBL" id="OMOF01000235">
    <property type="protein sequence ID" value="SPF44557.1"/>
    <property type="molecule type" value="Genomic_DNA"/>
</dbReference>
<proteinExistence type="predicted"/>
<dbReference type="SMART" id="SM00257">
    <property type="entry name" value="LysM"/>
    <property type="match status" value="1"/>
</dbReference>
<dbReference type="Gene3D" id="3.10.350.10">
    <property type="entry name" value="LysM domain"/>
    <property type="match status" value="1"/>
</dbReference>
<feature type="compositionally biased region" description="Basic residues" evidence="1">
    <location>
        <begin position="54"/>
        <end position="63"/>
    </location>
</feature>
<dbReference type="Proteomes" id="UP000238916">
    <property type="component" value="Unassembled WGS sequence"/>
</dbReference>
<name>A0A2U3KY84_9FIRM</name>
<dbReference type="CDD" id="cd00118">
    <property type="entry name" value="LysM"/>
    <property type="match status" value="1"/>
</dbReference>
<evidence type="ECO:0000313" key="4">
    <source>
        <dbReference type="Proteomes" id="UP000238916"/>
    </source>
</evidence>
<reference evidence="4" key="1">
    <citation type="submission" date="2018-02" db="EMBL/GenBank/DDBJ databases">
        <authorList>
            <person name="Hausmann B."/>
        </authorList>
    </citation>
    <scope>NUCLEOTIDE SEQUENCE [LARGE SCALE GENOMIC DNA]</scope>
    <source>
        <strain evidence="4">Peat soil MAG SbF1</strain>
    </source>
</reference>
<dbReference type="Pfam" id="PF01476">
    <property type="entry name" value="LysM"/>
    <property type="match status" value="1"/>
</dbReference>
<protein>
    <recommendedName>
        <fullName evidence="2">LysM domain-containing protein</fullName>
    </recommendedName>
</protein>